<evidence type="ECO:0000256" key="1">
    <source>
        <dbReference type="ARBA" id="ARBA00022729"/>
    </source>
</evidence>
<proteinExistence type="predicted"/>
<dbReference type="AlphaFoldDB" id="G0TV69"/>
<name>G0TV69_TRYVY</name>
<reference evidence="3" key="1">
    <citation type="journal article" date="2012" name="Proc. Natl. Acad. Sci. U.S.A.">
        <title>Antigenic diversity is generated by distinct evolutionary mechanisms in African trypanosome species.</title>
        <authorList>
            <person name="Jackson A.P."/>
            <person name="Berry A."/>
            <person name="Aslett M."/>
            <person name="Allison H.C."/>
            <person name="Burton P."/>
            <person name="Vavrova-Anderson J."/>
            <person name="Brown R."/>
            <person name="Browne H."/>
            <person name="Corton N."/>
            <person name="Hauser H."/>
            <person name="Gamble J."/>
            <person name="Gilderthorp R."/>
            <person name="Marcello L."/>
            <person name="McQuillan J."/>
            <person name="Otto T.D."/>
            <person name="Quail M.A."/>
            <person name="Sanders M.J."/>
            <person name="van Tonder A."/>
            <person name="Ginger M.L."/>
            <person name="Field M.C."/>
            <person name="Barry J.D."/>
            <person name="Hertz-Fowler C."/>
            <person name="Berriman M."/>
        </authorList>
    </citation>
    <scope>NUCLEOTIDE SEQUENCE</scope>
    <source>
        <strain evidence="3">Y486</strain>
    </source>
</reference>
<dbReference type="InterPro" id="IPR036249">
    <property type="entry name" value="Thioredoxin-like_sf"/>
</dbReference>
<dbReference type="PANTHER" id="PTHR13544">
    <property type="entry name" value="SELENOPROTEIN T"/>
    <property type="match status" value="1"/>
</dbReference>
<dbReference type="InterPro" id="IPR011893">
    <property type="entry name" value="Selenoprotein_Rdx-typ"/>
</dbReference>
<gene>
    <name evidence="3" type="ORF">TVY486_0500450</name>
</gene>
<dbReference type="PANTHER" id="PTHR13544:SF0">
    <property type="entry name" value="THIOREDOXIN REDUCTASE-LIKE SELENOPROTEIN T"/>
    <property type="match status" value="1"/>
</dbReference>
<evidence type="ECO:0000313" key="3">
    <source>
        <dbReference type="EMBL" id="CCC47835.1"/>
    </source>
</evidence>
<dbReference type="EMBL" id="HE573021">
    <property type="protein sequence ID" value="CCC47835.1"/>
    <property type="molecule type" value="Genomic_DNA"/>
</dbReference>
<organism evidence="3">
    <name type="scientific">Trypanosoma vivax (strain Y486)</name>
    <dbReference type="NCBI Taxonomy" id="1055687"/>
    <lineage>
        <taxon>Eukaryota</taxon>
        <taxon>Discoba</taxon>
        <taxon>Euglenozoa</taxon>
        <taxon>Kinetoplastea</taxon>
        <taxon>Metakinetoplastina</taxon>
        <taxon>Trypanosomatida</taxon>
        <taxon>Trypanosomatidae</taxon>
        <taxon>Trypanosoma</taxon>
        <taxon>Duttonella</taxon>
    </lineage>
</organism>
<dbReference type="GO" id="GO:0004791">
    <property type="term" value="F:thioredoxin-disulfide reductase (NADPH) activity"/>
    <property type="evidence" value="ECO:0007669"/>
    <property type="project" value="TreeGrafter"/>
</dbReference>
<sequence length="100" mass="10701">MISNLLSAFFVVSLALSFVPSILSMVLPVTIMARLQSHRTAVLIAGFILNMVAANLTQSGAFEVYLDGNLVYSKLESGVVPRAEALAEFIVQKLIEASAT</sequence>
<dbReference type="GO" id="GO:0045454">
    <property type="term" value="P:cell redox homeostasis"/>
    <property type="evidence" value="ECO:0007669"/>
    <property type="project" value="TreeGrafter"/>
</dbReference>
<keyword evidence="2" id="KW-0676">Redox-active center</keyword>
<protein>
    <submittedName>
        <fullName evidence="3">Uncharacterized protein</fullName>
    </submittedName>
</protein>
<dbReference type="SUPFAM" id="SSF52833">
    <property type="entry name" value="Thioredoxin-like"/>
    <property type="match status" value="1"/>
</dbReference>
<dbReference type="InterPro" id="IPR019389">
    <property type="entry name" value="Selenoprotein_T"/>
</dbReference>
<evidence type="ECO:0000256" key="2">
    <source>
        <dbReference type="ARBA" id="ARBA00023284"/>
    </source>
</evidence>
<dbReference type="Pfam" id="PF10262">
    <property type="entry name" value="Rdx"/>
    <property type="match status" value="1"/>
</dbReference>
<dbReference type="GO" id="GO:0005789">
    <property type="term" value="C:endoplasmic reticulum membrane"/>
    <property type="evidence" value="ECO:0007669"/>
    <property type="project" value="TreeGrafter"/>
</dbReference>
<keyword evidence="1" id="KW-0732">Signal</keyword>
<accession>G0TV69</accession>
<dbReference type="Gene3D" id="3.40.30.10">
    <property type="entry name" value="Glutaredoxin"/>
    <property type="match status" value="1"/>
</dbReference>